<evidence type="ECO:0000313" key="2">
    <source>
        <dbReference type="Proteomes" id="UP000188342"/>
    </source>
</evidence>
<dbReference type="AlphaFoldDB" id="A0A1R4J1N9"/>
<accession>A0A1R4J1N9</accession>
<proteinExistence type="predicted"/>
<keyword evidence="2" id="KW-1185">Reference proteome</keyword>
<dbReference type="SUPFAM" id="SSF56112">
    <property type="entry name" value="Protein kinase-like (PK-like)"/>
    <property type="match status" value="1"/>
</dbReference>
<name>A0A1R4J1N9_9ACTN</name>
<dbReference type="OrthoDB" id="236897at2"/>
<dbReference type="EMBL" id="FUKQ01000018">
    <property type="protein sequence ID" value="SJN26071.1"/>
    <property type="molecule type" value="Genomic_DNA"/>
</dbReference>
<organism evidence="1 2">
    <name type="scientific">Luteococcus japonicus LSP_Lj1</name>
    <dbReference type="NCBI Taxonomy" id="1255658"/>
    <lineage>
        <taxon>Bacteria</taxon>
        <taxon>Bacillati</taxon>
        <taxon>Actinomycetota</taxon>
        <taxon>Actinomycetes</taxon>
        <taxon>Propionibacteriales</taxon>
        <taxon>Propionibacteriaceae</taxon>
        <taxon>Luteococcus</taxon>
    </lineage>
</organism>
<gene>
    <name evidence="1" type="ORF">FM114_05055</name>
</gene>
<dbReference type="Proteomes" id="UP000188342">
    <property type="component" value="Unassembled WGS sequence"/>
</dbReference>
<dbReference type="STRING" id="1255658.FM114_05055"/>
<evidence type="ECO:0008006" key="3">
    <source>
        <dbReference type="Google" id="ProtNLM"/>
    </source>
</evidence>
<evidence type="ECO:0000313" key="1">
    <source>
        <dbReference type="EMBL" id="SJN26071.1"/>
    </source>
</evidence>
<reference evidence="1 2" key="1">
    <citation type="submission" date="2017-02" db="EMBL/GenBank/DDBJ databases">
        <authorList>
            <person name="Peterson S.W."/>
        </authorList>
    </citation>
    <scope>NUCLEOTIDE SEQUENCE [LARGE SCALE GENOMIC DNA]</scope>
    <source>
        <strain evidence="1 2">LSP_Lj1</strain>
    </source>
</reference>
<dbReference type="RefSeq" id="WP_123575262.1">
    <property type="nucleotide sequence ID" value="NZ_FUKQ01000018.1"/>
</dbReference>
<dbReference type="InterPro" id="IPR011009">
    <property type="entry name" value="Kinase-like_dom_sf"/>
</dbReference>
<protein>
    <recommendedName>
        <fullName evidence="3">Aminoglycoside phosphotransferase domain-containing protein</fullName>
    </recommendedName>
</protein>
<sequence>MTGFCVPLVRWVWGEAALVSSATLLRAFHEASRHCPTDGTWQQVTREPTEVVCHNDFAPYNLVFREGMAVAVIDSPGLTGWWPPTGRTSPTTR</sequence>